<dbReference type="Gene3D" id="1.25.40.390">
    <property type="match status" value="1"/>
</dbReference>
<dbReference type="PROSITE" id="PS51257">
    <property type="entry name" value="PROKAR_LIPOPROTEIN"/>
    <property type="match status" value="1"/>
</dbReference>
<dbReference type="AlphaFoldDB" id="A0A0M8MDB7"/>
<reference evidence="1 2" key="1">
    <citation type="submission" date="2015-08" db="EMBL/GenBank/DDBJ databases">
        <title>Whole genome sequence of Flavobacterium akiainvivens IK-1T, from decaying Wikstroemia oahuensis, an endemic Hawaiian shrub.</title>
        <authorList>
            <person name="Wan X."/>
            <person name="Hou S."/>
            <person name="Saito J."/>
            <person name="Donachie S."/>
        </authorList>
    </citation>
    <scope>NUCLEOTIDE SEQUENCE [LARGE SCALE GENOMIC DNA]</scope>
    <source>
        <strain evidence="1 2">IK-1</strain>
    </source>
</reference>
<dbReference type="STRING" id="1202724.AM493_10610"/>
<comment type="caution">
    <text evidence="1">The sequence shown here is derived from an EMBL/GenBank/DDBJ whole genome shotgun (WGS) entry which is preliminary data.</text>
</comment>
<protein>
    <recommendedName>
        <fullName evidence="3">SusD/RagB family nutrient-binding outer membrane lipoprotein</fullName>
    </recommendedName>
</protein>
<keyword evidence="2" id="KW-1185">Reference proteome</keyword>
<dbReference type="InterPro" id="IPR011990">
    <property type="entry name" value="TPR-like_helical_dom_sf"/>
</dbReference>
<dbReference type="PATRIC" id="fig|1202724.3.peg.2201"/>
<evidence type="ECO:0008006" key="3">
    <source>
        <dbReference type="Google" id="ProtNLM"/>
    </source>
</evidence>
<gene>
    <name evidence="1" type="ORF">AM493_10610</name>
</gene>
<dbReference type="Proteomes" id="UP000037755">
    <property type="component" value="Unassembled WGS sequence"/>
</dbReference>
<dbReference type="EMBL" id="LIYD01000005">
    <property type="protein sequence ID" value="KOS06434.1"/>
    <property type="molecule type" value="Genomic_DNA"/>
</dbReference>
<name>A0A0M8MDB7_9FLAO</name>
<evidence type="ECO:0000313" key="2">
    <source>
        <dbReference type="Proteomes" id="UP000037755"/>
    </source>
</evidence>
<sequence length="510" mass="56198">MKNTYKLLIIFCIGLFSSCESELDINNDPNFPAEINSGLALTAAEASIAVVMGGELTNLGGFYTQYHTQAPSASQYENIDSYNLNTAYANDIWTELYAGCLNDLKYVTEESTASEDTATLLMAEVLRAYTYQLLVDLFDDVPYSEALNGPENITPIVDSGEEIYADLIAKMDAAVATYNANPTEALYPSQDILFRGDIDKWIQFANTLKLKMYLRMAYTPAANPAAVTALLAEGNFLTEDAKFTNFDDTVNKRNPFYENVLSQTGLGGVNHVASNTLAGFYSENEDPRLRAVFTPSTSGTYASIAQGTGNDFNNTASAYARPNIRPNTPVFFISLAEIYFLQAEALVRYSAGAGAKEMYDAGVLASFQTYQLNFFTDADPTDEEESPWTPEESITLATNFTSAGGAYEYIPTGVVEDDVRQIMVQKWAALPYVNNIEAWIESTRTKFPEVVAEGSQDYGIGNRIPSAISILSGVQVPSVLFYPDDEVNRNPNITQRTSVTENVWWDQKPE</sequence>
<dbReference type="InterPro" id="IPR041662">
    <property type="entry name" value="SusD-like_2"/>
</dbReference>
<evidence type="ECO:0000313" key="1">
    <source>
        <dbReference type="EMBL" id="KOS06434.1"/>
    </source>
</evidence>
<dbReference type="OrthoDB" id="725917at2"/>
<dbReference type="RefSeq" id="WP_054407948.1">
    <property type="nucleotide sequence ID" value="NZ_FOYA01000001.1"/>
</dbReference>
<proteinExistence type="predicted"/>
<dbReference type="SUPFAM" id="SSF48452">
    <property type="entry name" value="TPR-like"/>
    <property type="match status" value="1"/>
</dbReference>
<organism evidence="1 2">
    <name type="scientific">Flavobacterium akiainvivens</name>
    <dbReference type="NCBI Taxonomy" id="1202724"/>
    <lineage>
        <taxon>Bacteria</taxon>
        <taxon>Pseudomonadati</taxon>
        <taxon>Bacteroidota</taxon>
        <taxon>Flavobacteriia</taxon>
        <taxon>Flavobacteriales</taxon>
        <taxon>Flavobacteriaceae</taxon>
        <taxon>Flavobacterium</taxon>
    </lineage>
</organism>
<dbReference type="Pfam" id="PF12771">
    <property type="entry name" value="SusD-like_2"/>
    <property type="match status" value="1"/>
</dbReference>
<accession>A0A0M8MDB7</accession>